<dbReference type="InterPro" id="IPR008952">
    <property type="entry name" value="Tetraspanin_EC2_sf"/>
</dbReference>
<evidence type="ECO:0000256" key="4">
    <source>
        <dbReference type="ARBA" id="ARBA00023136"/>
    </source>
</evidence>
<dbReference type="PROSITE" id="PS51257">
    <property type="entry name" value="PROKAR_LIPOPROTEIN"/>
    <property type="match status" value="1"/>
</dbReference>
<dbReference type="GO" id="GO:0016020">
    <property type="term" value="C:membrane"/>
    <property type="evidence" value="ECO:0007669"/>
    <property type="project" value="UniProtKB-SubCell"/>
</dbReference>
<evidence type="ECO:0000313" key="6">
    <source>
        <dbReference type="EMBL" id="CAH1990457.1"/>
    </source>
</evidence>
<dbReference type="EMBL" id="CAKOFQ010007088">
    <property type="protein sequence ID" value="CAH1990457.1"/>
    <property type="molecule type" value="Genomic_DNA"/>
</dbReference>
<evidence type="ECO:0000256" key="3">
    <source>
        <dbReference type="ARBA" id="ARBA00022989"/>
    </source>
</evidence>
<accession>A0A9P0LFX6</accession>
<reference evidence="6" key="1">
    <citation type="submission" date="2022-03" db="EMBL/GenBank/DDBJ databases">
        <authorList>
            <person name="Sayadi A."/>
        </authorList>
    </citation>
    <scope>NUCLEOTIDE SEQUENCE</scope>
</reference>
<comment type="caution">
    <text evidence="6">The sequence shown here is derived from an EMBL/GenBank/DDBJ whole genome shotgun (WGS) entry which is preliminary data.</text>
</comment>
<feature type="transmembrane region" description="Helical" evidence="5">
    <location>
        <begin position="12"/>
        <end position="32"/>
    </location>
</feature>
<keyword evidence="2 5" id="KW-0812">Transmembrane</keyword>
<evidence type="ECO:0000256" key="1">
    <source>
        <dbReference type="ARBA" id="ARBA00004141"/>
    </source>
</evidence>
<comment type="subcellular location">
    <subcellularLocation>
        <location evidence="1">Membrane</location>
        <topology evidence="1">Multi-pass membrane protein</topology>
    </subcellularLocation>
</comment>
<keyword evidence="3 5" id="KW-1133">Transmembrane helix</keyword>
<evidence type="ECO:0008006" key="8">
    <source>
        <dbReference type="Google" id="ProtNLM"/>
    </source>
</evidence>
<feature type="transmembrane region" description="Helical" evidence="5">
    <location>
        <begin position="83"/>
        <end position="105"/>
    </location>
</feature>
<dbReference type="Proteomes" id="UP001152888">
    <property type="component" value="Unassembled WGS sequence"/>
</dbReference>
<dbReference type="Gene3D" id="1.10.1450.10">
    <property type="entry name" value="Tetraspanin"/>
    <property type="match status" value="1"/>
</dbReference>
<feature type="transmembrane region" description="Helical" evidence="5">
    <location>
        <begin position="182"/>
        <end position="205"/>
    </location>
</feature>
<dbReference type="InterPro" id="IPR018499">
    <property type="entry name" value="Tetraspanin/Peripherin"/>
</dbReference>
<gene>
    <name evidence="6" type="ORF">ACAOBT_LOCUS19677</name>
</gene>
<protein>
    <recommendedName>
        <fullName evidence="8">Tetraspanin</fullName>
    </recommendedName>
</protein>
<keyword evidence="7" id="KW-1185">Reference proteome</keyword>
<dbReference type="Pfam" id="PF00335">
    <property type="entry name" value="Tetraspanin"/>
    <property type="match status" value="1"/>
</dbReference>
<evidence type="ECO:0000256" key="2">
    <source>
        <dbReference type="ARBA" id="ARBA00022692"/>
    </source>
</evidence>
<proteinExistence type="predicted"/>
<name>A0A9P0LFX6_ACAOB</name>
<sequence>MCRPCRLVSAARWIVLGISIAIIIISCLQVHYAVLRISNKTIGADDKREVEFSFVECIVLLGLAVVGILGSTVPNDWLKARMIAVYTTGMTVLVVYQLYCTYHILADIVDLEDTRTYLEEKFADRKTDVTDWVQEYWQCCGIDDAEYWTAKNKTIPKSCKNKYGKLNNVGCFDLFYASRKSILAVTLFCFCSNIALSIVGTAFGYRLLNSLREAWYGPAISDLPIMG</sequence>
<evidence type="ECO:0000313" key="7">
    <source>
        <dbReference type="Proteomes" id="UP001152888"/>
    </source>
</evidence>
<keyword evidence="4 5" id="KW-0472">Membrane</keyword>
<dbReference type="AlphaFoldDB" id="A0A9P0LFX6"/>
<organism evidence="6 7">
    <name type="scientific">Acanthoscelides obtectus</name>
    <name type="common">Bean weevil</name>
    <name type="synonym">Bruchus obtectus</name>
    <dbReference type="NCBI Taxonomy" id="200917"/>
    <lineage>
        <taxon>Eukaryota</taxon>
        <taxon>Metazoa</taxon>
        <taxon>Ecdysozoa</taxon>
        <taxon>Arthropoda</taxon>
        <taxon>Hexapoda</taxon>
        <taxon>Insecta</taxon>
        <taxon>Pterygota</taxon>
        <taxon>Neoptera</taxon>
        <taxon>Endopterygota</taxon>
        <taxon>Coleoptera</taxon>
        <taxon>Polyphaga</taxon>
        <taxon>Cucujiformia</taxon>
        <taxon>Chrysomeloidea</taxon>
        <taxon>Chrysomelidae</taxon>
        <taxon>Bruchinae</taxon>
        <taxon>Bruchini</taxon>
        <taxon>Acanthoscelides</taxon>
    </lineage>
</organism>
<feature type="transmembrane region" description="Helical" evidence="5">
    <location>
        <begin position="52"/>
        <end position="71"/>
    </location>
</feature>
<evidence type="ECO:0000256" key="5">
    <source>
        <dbReference type="SAM" id="Phobius"/>
    </source>
</evidence>
<dbReference type="OrthoDB" id="6763237at2759"/>
<dbReference type="SUPFAM" id="SSF48652">
    <property type="entry name" value="Tetraspanin"/>
    <property type="match status" value="1"/>
</dbReference>